<reference evidence="15 16" key="1">
    <citation type="submission" date="2020-11" db="EMBL/GenBank/DDBJ databases">
        <title>Description of Pontivivens ytuae sp. nov. isolated from deep sea sediment of Mariana Trench.</title>
        <authorList>
            <person name="Wang Z."/>
            <person name="Sun Q.-L."/>
            <person name="Xu X.-D."/>
            <person name="Tang Y.-Z."/>
            <person name="Zhang J."/>
        </authorList>
    </citation>
    <scope>NUCLEOTIDE SEQUENCE [LARGE SCALE GENOMIC DNA]</scope>
    <source>
        <strain evidence="15 16">MT2928</strain>
    </source>
</reference>
<dbReference type="InterPro" id="IPR011577">
    <property type="entry name" value="Cyt_b561_bac/Ni-Hgenase"/>
</dbReference>
<evidence type="ECO:0000256" key="8">
    <source>
        <dbReference type="ARBA" id="ARBA00022982"/>
    </source>
</evidence>
<keyword evidence="10" id="KW-0408">Iron</keyword>
<comment type="cofactor">
    <cofactor evidence="1">
        <name>heme b</name>
        <dbReference type="ChEBI" id="CHEBI:60344"/>
    </cofactor>
</comment>
<evidence type="ECO:0000256" key="6">
    <source>
        <dbReference type="ARBA" id="ARBA00022692"/>
    </source>
</evidence>
<keyword evidence="8" id="KW-0249">Electron transport</keyword>
<keyword evidence="7" id="KW-0479">Metal-binding</keyword>
<feature type="transmembrane region" description="Helical" evidence="13">
    <location>
        <begin position="152"/>
        <end position="173"/>
    </location>
</feature>
<dbReference type="GO" id="GO:0005886">
    <property type="term" value="C:plasma membrane"/>
    <property type="evidence" value="ECO:0007669"/>
    <property type="project" value="UniProtKB-SubCell"/>
</dbReference>
<evidence type="ECO:0000259" key="14">
    <source>
        <dbReference type="Pfam" id="PF01292"/>
    </source>
</evidence>
<protein>
    <submittedName>
        <fullName evidence="15">Cytochrome b</fullName>
    </submittedName>
</protein>
<dbReference type="GO" id="GO:0020037">
    <property type="term" value="F:heme binding"/>
    <property type="evidence" value="ECO:0007669"/>
    <property type="project" value="TreeGrafter"/>
</dbReference>
<keyword evidence="16" id="KW-1185">Reference proteome</keyword>
<proteinExistence type="inferred from homology"/>
<dbReference type="KEGG" id="poz:I0K15_13275"/>
<keyword evidence="9 13" id="KW-1133">Transmembrane helix</keyword>
<evidence type="ECO:0000256" key="1">
    <source>
        <dbReference type="ARBA" id="ARBA00001970"/>
    </source>
</evidence>
<dbReference type="Gene3D" id="1.20.950.20">
    <property type="entry name" value="Transmembrane di-heme cytochromes, Chain C"/>
    <property type="match status" value="1"/>
</dbReference>
<dbReference type="InterPro" id="IPR052168">
    <property type="entry name" value="Cytochrome_b561_oxidase"/>
</dbReference>
<comment type="similarity">
    <text evidence="12">Belongs to the cytochrome b561 family.</text>
</comment>
<dbReference type="RefSeq" id="WP_196101990.1">
    <property type="nucleotide sequence ID" value="NZ_CP064942.1"/>
</dbReference>
<evidence type="ECO:0000256" key="9">
    <source>
        <dbReference type="ARBA" id="ARBA00022989"/>
    </source>
</evidence>
<evidence type="ECO:0000256" key="13">
    <source>
        <dbReference type="SAM" id="Phobius"/>
    </source>
</evidence>
<feature type="transmembrane region" description="Helical" evidence="13">
    <location>
        <begin position="59"/>
        <end position="77"/>
    </location>
</feature>
<dbReference type="AlphaFoldDB" id="A0A7S9LPB7"/>
<evidence type="ECO:0000256" key="12">
    <source>
        <dbReference type="ARBA" id="ARBA00037975"/>
    </source>
</evidence>
<evidence type="ECO:0000256" key="2">
    <source>
        <dbReference type="ARBA" id="ARBA00004651"/>
    </source>
</evidence>
<dbReference type="PANTHER" id="PTHR30529:SF1">
    <property type="entry name" value="CYTOCHROME B561 HOMOLOG 2"/>
    <property type="match status" value="1"/>
</dbReference>
<dbReference type="PANTHER" id="PTHR30529">
    <property type="entry name" value="CYTOCHROME B561"/>
    <property type="match status" value="1"/>
</dbReference>
<dbReference type="GO" id="GO:0022904">
    <property type="term" value="P:respiratory electron transport chain"/>
    <property type="evidence" value="ECO:0007669"/>
    <property type="project" value="InterPro"/>
</dbReference>
<dbReference type="Pfam" id="PF01292">
    <property type="entry name" value="Ni_hydr_CYTB"/>
    <property type="match status" value="1"/>
</dbReference>
<name>A0A7S9LPB7_9RHOB</name>
<feature type="domain" description="Cytochrome b561 bacterial/Ni-hydrogenase" evidence="14">
    <location>
        <begin position="7"/>
        <end position="184"/>
    </location>
</feature>
<feature type="transmembrane region" description="Helical" evidence="13">
    <location>
        <begin position="12"/>
        <end position="32"/>
    </location>
</feature>
<dbReference type="InterPro" id="IPR016174">
    <property type="entry name" value="Di-haem_cyt_TM"/>
</dbReference>
<keyword evidence="5" id="KW-0349">Heme</keyword>
<dbReference type="SUPFAM" id="SSF81342">
    <property type="entry name" value="Transmembrane di-heme cytochromes"/>
    <property type="match status" value="1"/>
</dbReference>
<evidence type="ECO:0000256" key="5">
    <source>
        <dbReference type="ARBA" id="ARBA00022617"/>
    </source>
</evidence>
<gene>
    <name evidence="15" type="ORF">I0K15_13275</name>
</gene>
<organism evidence="15 16">
    <name type="scientific">Pontivivens ytuae</name>
    <dbReference type="NCBI Taxonomy" id="2789856"/>
    <lineage>
        <taxon>Bacteria</taxon>
        <taxon>Pseudomonadati</taxon>
        <taxon>Pseudomonadota</taxon>
        <taxon>Alphaproteobacteria</taxon>
        <taxon>Rhodobacterales</taxon>
        <taxon>Paracoccaceae</taxon>
        <taxon>Pontivivens</taxon>
    </lineage>
</organism>
<dbReference type="GO" id="GO:0009055">
    <property type="term" value="F:electron transfer activity"/>
    <property type="evidence" value="ECO:0007669"/>
    <property type="project" value="InterPro"/>
</dbReference>
<keyword evidence="3" id="KW-0813">Transport</keyword>
<evidence type="ECO:0000256" key="11">
    <source>
        <dbReference type="ARBA" id="ARBA00023136"/>
    </source>
</evidence>
<keyword evidence="11 13" id="KW-0472">Membrane</keyword>
<evidence type="ECO:0000313" key="16">
    <source>
        <dbReference type="Proteomes" id="UP000594800"/>
    </source>
</evidence>
<dbReference type="GO" id="GO:0046872">
    <property type="term" value="F:metal ion binding"/>
    <property type="evidence" value="ECO:0007669"/>
    <property type="project" value="UniProtKB-KW"/>
</dbReference>
<accession>A0A7S9LPB7</accession>
<evidence type="ECO:0000256" key="3">
    <source>
        <dbReference type="ARBA" id="ARBA00022448"/>
    </source>
</evidence>
<evidence type="ECO:0000313" key="15">
    <source>
        <dbReference type="EMBL" id="QPH52779.1"/>
    </source>
</evidence>
<comment type="subcellular location">
    <subcellularLocation>
        <location evidence="2">Cell membrane</location>
        <topology evidence="2">Multi-pass membrane protein</topology>
    </subcellularLocation>
</comment>
<evidence type="ECO:0000256" key="7">
    <source>
        <dbReference type="ARBA" id="ARBA00022723"/>
    </source>
</evidence>
<dbReference type="Proteomes" id="UP000594800">
    <property type="component" value="Chromosome"/>
</dbReference>
<dbReference type="EMBL" id="CP064942">
    <property type="protein sequence ID" value="QPH52779.1"/>
    <property type="molecule type" value="Genomic_DNA"/>
</dbReference>
<evidence type="ECO:0000256" key="10">
    <source>
        <dbReference type="ARBA" id="ARBA00023004"/>
    </source>
</evidence>
<evidence type="ECO:0000256" key="4">
    <source>
        <dbReference type="ARBA" id="ARBA00022475"/>
    </source>
</evidence>
<keyword evidence="4" id="KW-1003">Cell membrane</keyword>
<keyword evidence="6 13" id="KW-0812">Transmembrane</keyword>
<sequence length="185" mass="20230">MSDVYSYSITQKALHWIVALLFVAMIPAGFIFTDFDNRDAIEATFGAGSFDRFYNMHKSVGFLVLGLMLLRIIVKVVMPKPPYAQPLAPAQRMASGIVHGLIYVLLIVVPVLGWAGVSAFPAPLPVFGFFDMPNLVGPDRELSRTLLDGHGLAVRLLIALAVVHIAAALYHGIVKRDGVLSRMVR</sequence>
<feature type="transmembrane region" description="Helical" evidence="13">
    <location>
        <begin position="97"/>
        <end position="117"/>
    </location>
</feature>